<comment type="similarity">
    <text evidence="1">Belongs to the GET4 family.</text>
</comment>
<dbReference type="Proteomes" id="UP000190831">
    <property type="component" value="Chromosome E"/>
</dbReference>
<dbReference type="EMBL" id="LT598488">
    <property type="protein sequence ID" value="SCW01531.1"/>
    <property type="molecule type" value="Genomic_DNA"/>
</dbReference>
<keyword evidence="3" id="KW-1185">Reference proteome</keyword>
<dbReference type="FunFam" id="1.25.40.10:FF:000615">
    <property type="entry name" value="Golgi to ER traffic protein 4"/>
    <property type="match status" value="1"/>
</dbReference>
<organism evidence="2 3">
    <name type="scientific">Lachancea fermentati</name>
    <name type="common">Zygosaccharomyces fermentati</name>
    <dbReference type="NCBI Taxonomy" id="4955"/>
    <lineage>
        <taxon>Eukaryota</taxon>
        <taxon>Fungi</taxon>
        <taxon>Dikarya</taxon>
        <taxon>Ascomycota</taxon>
        <taxon>Saccharomycotina</taxon>
        <taxon>Saccharomycetes</taxon>
        <taxon>Saccharomycetales</taxon>
        <taxon>Saccharomycetaceae</taxon>
        <taxon>Lachancea</taxon>
    </lineage>
</organism>
<gene>
    <name evidence="2" type="ORF">LAFE_0E01728G</name>
</gene>
<reference evidence="3" key="1">
    <citation type="submission" date="2016-03" db="EMBL/GenBank/DDBJ databases">
        <authorList>
            <person name="Devillers H."/>
        </authorList>
    </citation>
    <scope>NUCLEOTIDE SEQUENCE [LARGE SCALE GENOMIC DNA]</scope>
</reference>
<dbReference type="GO" id="GO:0045048">
    <property type="term" value="P:protein insertion into ER membrane"/>
    <property type="evidence" value="ECO:0007669"/>
    <property type="project" value="InterPro"/>
</dbReference>
<dbReference type="PANTHER" id="PTHR12875:SF0">
    <property type="entry name" value="GOLGI TO ER TRAFFIC PROTEIN 4 HOMOLOG"/>
    <property type="match status" value="1"/>
</dbReference>
<dbReference type="GO" id="GO:0072380">
    <property type="term" value="C:TRC complex"/>
    <property type="evidence" value="ECO:0007669"/>
    <property type="project" value="TreeGrafter"/>
</dbReference>
<evidence type="ECO:0000313" key="3">
    <source>
        <dbReference type="Proteomes" id="UP000190831"/>
    </source>
</evidence>
<name>A0A1G4MCF6_LACFM</name>
<dbReference type="InterPro" id="IPR007317">
    <property type="entry name" value="GET4"/>
</dbReference>
<sequence length="303" mass="34715">MSANAKLARTLARFEARIENQDFYEAHQTLRTIANRYVRSKNYQEAIDLITQGAQSFLRAKQGGSATDLIFYLLEVYDTAQVKADDASVSRLIQLLVAIDPEEPNLKDVVTGMNNWSVKFGDYKFGDPYLHAVIGSKLIDGGHVYEAERYLVLGTHDSCEKYITLVWEWFEQTNDLATVGEFFSRLVFNYLFISNLQSAYTAKDQFLQKLIEKYSPKHEEINKDGFRMYYFESHSDLNFLQLLLLTCQTKDAGLYNNLKSHYAGSIEKYATQLDFLGQEYFGIKVQKPVNFMQDILSGILGGK</sequence>
<protein>
    <submittedName>
        <fullName evidence="2">LAFE_0E01728g1_1</fullName>
    </submittedName>
</protein>
<dbReference type="OMA" id="VKWSVKA"/>
<dbReference type="InterPro" id="IPR011990">
    <property type="entry name" value="TPR-like_helical_dom_sf"/>
</dbReference>
<dbReference type="Pfam" id="PF04190">
    <property type="entry name" value="GET4"/>
    <property type="match status" value="1"/>
</dbReference>
<dbReference type="OrthoDB" id="10252405at2759"/>
<dbReference type="STRING" id="4955.A0A1G4MCF6"/>
<evidence type="ECO:0000256" key="1">
    <source>
        <dbReference type="ARBA" id="ARBA00005351"/>
    </source>
</evidence>
<dbReference type="PANTHER" id="PTHR12875">
    <property type="entry name" value="GOLGI TO ER TRAFFIC PROTEIN 4 HOMOLOG"/>
    <property type="match status" value="1"/>
</dbReference>
<dbReference type="Gene3D" id="1.25.40.10">
    <property type="entry name" value="Tetratricopeptide repeat domain"/>
    <property type="match status" value="1"/>
</dbReference>
<evidence type="ECO:0000313" key="2">
    <source>
        <dbReference type="EMBL" id="SCW01531.1"/>
    </source>
</evidence>
<accession>A0A1G4MCF6</accession>
<proteinExistence type="inferred from homology"/>
<dbReference type="AlphaFoldDB" id="A0A1G4MCF6"/>
<dbReference type="SUPFAM" id="SSF48452">
    <property type="entry name" value="TPR-like"/>
    <property type="match status" value="1"/>
</dbReference>